<evidence type="ECO:0000256" key="2">
    <source>
        <dbReference type="ARBA" id="ARBA00022448"/>
    </source>
</evidence>
<reference evidence="6" key="1">
    <citation type="journal article" date="2014" name="Int. J. Syst. Evol. Microbiol.">
        <title>Complete genome sequence of Corynebacterium casei LMG S-19264T (=DSM 44701T), isolated from a smear-ripened cheese.</title>
        <authorList>
            <consortium name="US DOE Joint Genome Institute (JGI-PGF)"/>
            <person name="Walter F."/>
            <person name="Albersmeier A."/>
            <person name="Kalinowski J."/>
            <person name="Ruckert C."/>
        </authorList>
    </citation>
    <scope>NUCLEOTIDE SEQUENCE</scope>
    <source>
        <strain evidence="6">CGMCC 1.15152</strain>
    </source>
</reference>
<comment type="caution">
    <text evidence="6">The sequence shown here is derived from an EMBL/GenBank/DDBJ whole genome shotgun (WGS) entry which is preliminary data.</text>
</comment>
<evidence type="ECO:0000256" key="4">
    <source>
        <dbReference type="SAM" id="SignalP"/>
    </source>
</evidence>
<dbReference type="GO" id="GO:1904680">
    <property type="term" value="F:peptide transmembrane transporter activity"/>
    <property type="evidence" value="ECO:0007669"/>
    <property type="project" value="TreeGrafter"/>
</dbReference>
<dbReference type="RefSeq" id="WP_188712887.1">
    <property type="nucleotide sequence ID" value="NZ_BMHO01000002.1"/>
</dbReference>
<dbReference type="Pfam" id="PF00496">
    <property type="entry name" value="SBP_bac_5"/>
    <property type="match status" value="1"/>
</dbReference>
<keyword evidence="7" id="KW-1185">Reference proteome</keyword>
<comment type="similarity">
    <text evidence="1">Belongs to the bacterial solute-binding protein 5 family.</text>
</comment>
<evidence type="ECO:0000256" key="3">
    <source>
        <dbReference type="ARBA" id="ARBA00022729"/>
    </source>
</evidence>
<evidence type="ECO:0000256" key="1">
    <source>
        <dbReference type="ARBA" id="ARBA00005695"/>
    </source>
</evidence>
<dbReference type="InterPro" id="IPR030678">
    <property type="entry name" value="Peptide/Ni-bd"/>
</dbReference>
<accession>A0A916YHZ5</accession>
<dbReference type="PANTHER" id="PTHR30290:SF9">
    <property type="entry name" value="OLIGOPEPTIDE-BINDING PROTEIN APPA"/>
    <property type="match status" value="1"/>
</dbReference>
<dbReference type="InterPro" id="IPR000914">
    <property type="entry name" value="SBP_5_dom"/>
</dbReference>
<keyword evidence="2" id="KW-0813">Transport</keyword>
<evidence type="ECO:0000313" key="7">
    <source>
        <dbReference type="Proteomes" id="UP000633205"/>
    </source>
</evidence>
<dbReference type="Gene3D" id="3.40.190.10">
    <property type="entry name" value="Periplasmic binding protein-like II"/>
    <property type="match status" value="1"/>
</dbReference>
<gene>
    <name evidence="6" type="ORF">GCM10010915_26510</name>
</gene>
<protein>
    <submittedName>
        <fullName evidence="6">Peptide ABC transporter substrate-binding protein</fullName>
    </submittedName>
</protein>
<reference evidence="6" key="2">
    <citation type="submission" date="2020-09" db="EMBL/GenBank/DDBJ databases">
        <authorList>
            <person name="Sun Q."/>
            <person name="Zhou Y."/>
        </authorList>
    </citation>
    <scope>NUCLEOTIDE SEQUENCE</scope>
    <source>
        <strain evidence="6">CGMCC 1.15152</strain>
    </source>
</reference>
<feature type="signal peptide" evidence="4">
    <location>
        <begin position="1"/>
        <end position="27"/>
    </location>
</feature>
<sequence>MKKTTRARTAFVGVTAGMLALTGCAGATSDSGGEDRTYVYAIDDDPRGMNAQLVGAPATSMFSAQMLEPLIFLSSDYTMSPGLAEDWELSPDGRELELSLRDGVTWHDGEPFTAEDVKFNFEEIVPLSSFGAAVDSRLDSVEITDDEDVVLHMTEPYGPLLEVVSAQFMLPKHVYEGTDYATNEANMAPVGTGPLMFESYSSGEDVVLVKNPDYWGGDVQVDRVVFPIMKDSTSRSEALFAGEIDQTVISSAQLPRISDDPATELLDDFAYPQTISLLFNAGEGPLESAAVRRAVFSAIDRDTIGEKILKGFGTPTNGFFPESLDWALSPDVDFERDFPRDVETINAELDEAGFPRDADGTRFTLDIRYLSERTDTSGIAELAKSMFQDVGIGLNLVGTTAAVFIEKVFTESDFDLALQASTVGADPSVGISRWYTCNEEKASAANPSQICDSEIDAAAADALKTADQAQRGEAFAALQNRAAELMYHAPIAWFNGQFPSYNTSRWAGQDEPRPASNRMPWTTMTYVG</sequence>
<dbReference type="Proteomes" id="UP000633205">
    <property type="component" value="Unassembled WGS sequence"/>
</dbReference>
<organism evidence="6 7">
    <name type="scientific">Microbacterium faecale</name>
    <dbReference type="NCBI Taxonomy" id="1804630"/>
    <lineage>
        <taxon>Bacteria</taxon>
        <taxon>Bacillati</taxon>
        <taxon>Actinomycetota</taxon>
        <taxon>Actinomycetes</taxon>
        <taxon>Micrococcales</taxon>
        <taxon>Microbacteriaceae</taxon>
        <taxon>Microbacterium</taxon>
    </lineage>
</organism>
<feature type="domain" description="Solute-binding protein family 5" evidence="5">
    <location>
        <begin position="79"/>
        <end position="439"/>
    </location>
</feature>
<keyword evidence="3 4" id="KW-0732">Signal</keyword>
<proteinExistence type="inferred from homology"/>
<feature type="chain" id="PRO_5037287231" evidence="4">
    <location>
        <begin position="28"/>
        <end position="528"/>
    </location>
</feature>
<dbReference type="PROSITE" id="PS51257">
    <property type="entry name" value="PROKAR_LIPOPROTEIN"/>
    <property type="match status" value="1"/>
</dbReference>
<dbReference type="PIRSF" id="PIRSF002741">
    <property type="entry name" value="MppA"/>
    <property type="match status" value="1"/>
</dbReference>
<dbReference type="Gene3D" id="3.10.105.10">
    <property type="entry name" value="Dipeptide-binding Protein, Domain 3"/>
    <property type="match status" value="1"/>
</dbReference>
<dbReference type="SUPFAM" id="SSF53850">
    <property type="entry name" value="Periplasmic binding protein-like II"/>
    <property type="match status" value="1"/>
</dbReference>
<dbReference type="EMBL" id="BMHO01000002">
    <property type="protein sequence ID" value="GGD44053.1"/>
    <property type="molecule type" value="Genomic_DNA"/>
</dbReference>
<dbReference type="GO" id="GO:0015833">
    <property type="term" value="P:peptide transport"/>
    <property type="evidence" value="ECO:0007669"/>
    <property type="project" value="TreeGrafter"/>
</dbReference>
<dbReference type="InterPro" id="IPR039424">
    <property type="entry name" value="SBP_5"/>
</dbReference>
<dbReference type="GO" id="GO:0042597">
    <property type="term" value="C:periplasmic space"/>
    <property type="evidence" value="ECO:0007669"/>
    <property type="project" value="UniProtKB-ARBA"/>
</dbReference>
<dbReference type="AlphaFoldDB" id="A0A916YHZ5"/>
<dbReference type="GO" id="GO:0043190">
    <property type="term" value="C:ATP-binding cassette (ABC) transporter complex"/>
    <property type="evidence" value="ECO:0007669"/>
    <property type="project" value="InterPro"/>
</dbReference>
<evidence type="ECO:0000313" key="6">
    <source>
        <dbReference type="EMBL" id="GGD44053.1"/>
    </source>
</evidence>
<name>A0A916YHZ5_9MICO</name>
<dbReference type="PANTHER" id="PTHR30290">
    <property type="entry name" value="PERIPLASMIC BINDING COMPONENT OF ABC TRANSPORTER"/>
    <property type="match status" value="1"/>
</dbReference>
<evidence type="ECO:0000259" key="5">
    <source>
        <dbReference type="Pfam" id="PF00496"/>
    </source>
</evidence>